<comment type="caution">
    <text evidence="2">The sequence shown here is derived from an EMBL/GenBank/DDBJ whole genome shotgun (WGS) entry which is preliminary data.</text>
</comment>
<dbReference type="RefSeq" id="WP_244149707.1">
    <property type="nucleotide sequence ID" value="NZ_CAWNAG010000068.1"/>
</dbReference>
<gene>
    <name evidence="2" type="ORF">Xedl_02435</name>
</gene>
<organism evidence="2 3">
    <name type="scientific">Xenorhabdus eapokensis</name>
    <dbReference type="NCBI Taxonomy" id="1873482"/>
    <lineage>
        <taxon>Bacteria</taxon>
        <taxon>Pseudomonadati</taxon>
        <taxon>Pseudomonadota</taxon>
        <taxon>Gammaproteobacteria</taxon>
        <taxon>Enterobacterales</taxon>
        <taxon>Morganellaceae</taxon>
        <taxon>Xenorhabdus</taxon>
    </lineage>
</organism>
<sequence length="106" mass="11691">MSTSAHRRHDISDCAYRTVPDGAVIRLQSTRTEYVPLPPILIPAHLLTDCLPPAIPDIMTWSDSLILNEQLLTVIEQCNLDKRAIREIEKNTSPPQTNDAGMAGTG</sequence>
<keyword evidence="3" id="KW-1185">Reference proteome</keyword>
<evidence type="ECO:0000313" key="3">
    <source>
        <dbReference type="Proteomes" id="UP000186268"/>
    </source>
</evidence>
<dbReference type="InterPro" id="IPR058979">
    <property type="entry name" value="LysC-like"/>
</dbReference>
<dbReference type="EMBL" id="MKGQ01000016">
    <property type="protein sequence ID" value="OKP02276.1"/>
    <property type="molecule type" value="Genomic_DNA"/>
</dbReference>
<evidence type="ECO:0000313" key="2">
    <source>
        <dbReference type="EMBL" id="OKP02276.1"/>
    </source>
</evidence>
<name>A0A1Q5TPX2_9GAMM</name>
<evidence type="ECO:0000256" key="1">
    <source>
        <dbReference type="SAM" id="MobiDB-lite"/>
    </source>
</evidence>
<dbReference type="AlphaFoldDB" id="A0A1Q5TPX2"/>
<accession>A0A1Q5TPX2</accession>
<protein>
    <submittedName>
        <fullName evidence="2">Peptidase</fullName>
    </submittedName>
</protein>
<proteinExistence type="predicted"/>
<dbReference type="Proteomes" id="UP000186268">
    <property type="component" value="Unassembled WGS sequence"/>
</dbReference>
<feature type="region of interest" description="Disordered" evidence="1">
    <location>
        <begin position="87"/>
        <end position="106"/>
    </location>
</feature>
<dbReference type="Pfam" id="PF23793">
    <property type="entry name" value="LysC"/>
    <property type="match status" value="1"/>
</dbReference>
<reference evidence="2 3" key="1">
    <citation type="submission" date="2016-09" db="EMBL/GenBank/DDBJ databases">
        <title>Xenorhabdus thuongxuanensis sp. nov. and Xenorhabdus eapokensis sp. nov., isolated from Steinernema species.</title>
        <authorList>
            <person name="Kaempfer P."/>
            <person name="Tobias N.J."/>
            <person name="Phan Ke L."/>
            <person name="Bode H.B."/>
            <person name="Glaeser S.P."/>
        </authorList>
    </citation>
    <scope>NUCLEOTIDE SEQUENCE [LARGE SCALE GENOMIC DNA]</scope>
    <source>
        <strain evidence="2 3">DL20</strain>
    </source>
</reference>